<keyword evidence="8 15" id="KW-0862">Zinc</keyword>
<keyword evidence="14" id="KW-0325">Glycoprotein</keyword>
<dbReference type="GeneID" id="40334443"/>
<keyword evidence="18" id="KW-1185">Reference proteome</keyword>
<feature type="binding site" evidence="15">
    <location>
        <position position="232"/>
    </location>
    <ligand>
        <name>Zn(2+)</name>
        <dbReference type="ChEBI" id="CHEBI:29105"/>
        <note>catalytic</note>
    </ligand>
</feature>
<keyword evidence="5 15" id="KW-0479">Metal-binding</keyword>
<dbReference type="GO" id="GO:0016020">
    <property type="term" value="C:membrane"/>
    <property type="evidence" value="ECO:0007669"/>
    <property type="project" value="UniProtKB-SubCell"/>
</dbReference>
<evidence type="ECO:0000256" key="6">
    <source>
        <dbReference type="ARBA" id="ARBA00022729"/>
    </source>
</evidence>
<evidence type="ECO:0000256" key="4">
    <source>
        <dbReference type="ARBA" id="ARBA00022670"/>
    </source>
</evidence>
<dbReference type="RefSeq" id="XP_029233036.1">
    <property type="nucleotide sequence ID" value="XM_029387125.1"/>
</dbReference>
<evidence type="ECO:0000256" key="14">
    <source>
        <dbReference type="ARBA" id="ARBA00023180"/>
    </source>
</evidence>
<dbReference type="PANTHER" id="PTHR10942">
    <property type="entry name" value="LEISHMANOLYSIN-LIKE PEPTIDASE"/>
    <property type="match status" value="1"/>
</dbReference>
<organism evidence="17 18">
    <name type="scientific">Trypanosoma rangeli</name>
    <dbReference type="NCBI Taxonomy" id="5698"/>
    <lineage>
        <taxon>Eukaryota</taxon>
        <taxon>Discoba</taxon>
        <taxon>Euglenozoa</taxon>
        <taxon>Kinetoplastea</taxon>
        <taxon>Metakinetoplastina</taxon>
        <taxon>Trypanosomatida</taxon>
        <taxon>Trypanosomatidae</taxon>
        <taxon>Trypanosoma</taxon>
        <taxon>Herpetosoma</taxon>
    </lineage>
</organism>
<dbReference type="Proteomes" id="UP000283634">
    <property type="component" value="Unassembled WGS sequence"/>
</dbReference>
<feature type="chain" id="PRO_5023972111" description="Leishmanolysin-like peptidase" evidence="16">
    <location>
        <begin position="30"/>
        <end position="567"/>
    </location>
</feature>
<feature type="binding site" evidence="15">
    <location>
        <position position="236"/>
    </location>
    <ligand>
        <name>Zn(2+)</name>
        <dbReference type="ChEBI" id="CHEBI:29105"/>
        <note>catalytic</note>
    </ligand>
</feature>
<keyword evidence="10 15" id="KW-0482">Metalloprotease</keyword>
<evidence type="ECO:0000256" key="2">
    <source>
        <dbReference type="ARBA" id="ARBA00004370"/>
    </source>
</evidence>
<dbReference type="PROSITE" id="PS51257">
    <property type="entry name" value="PROKAR_LIPOPROTEIN"/>
    <property type="match status" value="1"/>
</dbReference>
<name>A0A3R7LWG1_TRYRA</name>
<dbReference type="PRINTS" id="PR00782">
    <property type="entry name" value="LSHMANOLYSIN"/>
</dbReference>
<dbReference type="Gene3D" id="3.10.170.20">
    <property type="match status" value="1"/>
</dbReference>
<dbReference type="GO" id="GO:0005737">
    <property type="term" value="C:cytoplasm"/>
    <property type="evidence" value="ECO:0007669"/>
    <property type="project" value="TreeGrafter"/>
</dbReference>
<comment type="catalytic activity">
    <reaction evidence="1">
        <text>Preference for hydrophobic residues at P1 and P1' and basic residues at P2' and P3'. A model nonapeptide is cleaved at -Ala-Tyr-|-Leu-Lys-Lys-.</text>
        <dbReference type="EC" id="3.4.24.36"/>
    </reaction>
</comment>
<dbReference type="GO" id="GO:0004222">
    <property type="term" value="F:metalloendopeptidase activity"/>
    <property type="evidence" value="ECO:0007669"/>
    <property type="project" value="UniProtKB-UniRule"/>
</dbReference>
<dbReference type="AlphaFoldDB" id="A0A3R7LWG1"/>
<dbReference type="PANTHER" id="PTHR10942:SF0">
    <property type="entry name" value="LEISHMANOLYSIN-LIKE PEPTIDASE"/>
    <property type="match status" value="1"/>
</dbReference>
<evidence type="ECO:0000256" key="12">
    <source>
        <dbReference type="ARBA" id="ARBA00023145"/>
    </source>
</evidence>
<feature type="signal peptide" evidence="16">
    <location>
        <begin position="1"/>
        <end position="29"/>
    </location>
</feature>
<dbReference type="OrthoDB" id="527990at2759"/>
<dbReference type="SUPFAM" id="SSF55486">
    <property type="entry name" value="Metalloproteases ('zincins'), catalytic domain"/>
    <property type="match status" value="1"/>
</dbReference>
<evidence type="ECO:0000256" key="15">
    <source>
        <dbReference type="PIRSR" id="PIRSR601577-2"/>
    </source>
</evidence>
<dbReference type="GO" id="GO:0007155">
    <property type="term" value="P:cell adhesion"/>
    <property type="evidence" value="ECO:0007669"/>
    <property type="project" value="UniProtKB-KW"/>
</dbReference>
<sequence length="567" mass="62184">MRRRVHATQFLSLAVFLLLLMYGAGGCLAAAHRRAFDEVLWGSGRPPTAMVRELPRKGQGATQAYTVAKAGEENSGWAPIRIAVSTEDLTDPRKRCMEEGEMKPDFRGQNSECWKEDVLTAEMTKALVEETVLVAIKLHAERLLVQRMKTSLVVPRFTAEHGNCQYFKVPEEHHTVGLKDTDMVLYVASGSNGETWAIPCALGKDDRPIAGALHILPFNKLGVMHSARATAHAIAHALGFSMEQMKKHDMLLNVTDVRGGSSPVTVVKSIVTRNKAKRHYGCNTLKGMELRNYYGGAYVWSLRNAKDELMSPFGATVAGYYTALTMAAFEDLGYYKAVWGMEEPMAWGNNSGCEFLDRPCSGKTPTTYPGMFCDKNDELSIRCTSNRQAIGTCNLDVEYTVYGIKETCNAIFPPDNSKHHLFCTEEGPNTLPGSLHGKGSWCLDAEPFMLMSDDDASNWKLTAPAVCAMVQCEEGKVKVKYLGGSNFEPCPEGEFITPKSPHFKGGRRIKCPRYEEVCTIAADGSSLINLKKGDHGKDDHDGCAAAVVLSSLLLAVIPLVVAVTLPL</sequence>
<evidence type="ECO:0000256" key="7">
    <source>
        <dbReference type="ARBA" id="ARBA00022801"/>
    </source>
</evidence>
<evidence type="ECO:0000256" key="16">
    <source>
        <dbReference type="RuleBase" id="RU366077"/>
    </source>
</evidence>
<accession>A0A3R7LWG1</accession>
<dbReference type="Gene3D" id="2.30.34.10">
    <property type="entry name" value="Leishmanolysin domain 4"/>
    <property type="match status" value="1"/>
</dbReference>
<evidence type="ECO:0000313" key="18">
    <source>
        <dbReference type="Proteomes" id="UP000283634"/>
    </source>
</evidence>
<evidence type="ECO:0000256" key="8">
    <source>
        <dbReference type="ARBA" id="ARBA00022833"/>
    </source>
</evidence>
<evidence type="ECO:0000256" key="10">
    <source>
        <dbReference type="ARBA" id="ARBA00023049"/>
    </source>
</evidence>
<keyword evidence="13" id="KW-1015">Disulfide bond</keyword>
<comment type="similarity">
    <text evidence="3 16">Belongs to the peptidase M8 family.</text>
</comment>
<dbReference type="Gene3D" id="2.10.55.10">
    <property type="entry name" value="Leishmanolysin domain 3"/>
    <property type="match status" value="1"/>
</dbReference>
<evidence type="ECO:0000313" key="17">
    <source>
        <dbReference type="EMBL" id="RNE94904.1"/>
    </source>
</evidence>
<dbReference type="EMBL" id="MKGL01001018">
    <property type="protein sequence ID" value="RNE94904.1"/>
    <property type="molecule type" value="Genomic_DNA"/>
</dbReference>
<gene>
    <name evidence="17" type="ORF">TraAM80_10510</name>
</gene>
<keyword evidence="11" id="KW-0472">Membrane</keyword>
<comment type="subcellular location">
    <subcellularLocation>
        <location evidence="2">Membrane</location>
    </subcellularLocation>
</comment>
<dbReference type="GO" id="GO:0006508">
    <property type="term" value="P:proteolysis"/>
    <property type="evidence" value="ECO:0007669"/>
    <property type="project" value="UniProtKB-KW"/>
</dbReference>
<evidence type="ECO:0000256" key="9">
    <source>
        <dbReference type="ARBA" id="ARBA00022889"/>
    </source>
</evidence>
<evidence type="ECO:0000256" key="11">
    <source>
        <dbReference type="ARBA" id="ARBA00023136"/>
    </source>
</evidence>
<dbReference type="VEuPathDB" id="TriTrypDB:TRSC58_07141"/>
<evidence type="ECO:0000256" key="3">
    <source>
        <dbReference type="ARBA" id="ARBA00005860"/>
    </source>
</evidence>
<keyword evidence="6 16" id="KW-0732">Signal</keyword>
<evidence type="ECO:0000256" key="1">
    <source>
        <dbReference type="ARBA" id="ARBA00001249"/>
    </source>
</evidence>
<evidence type="ECO:0000256" key="13">
    <source>
        <dbReference type="ARBA" id="ARBA00023157"/>
    </source>
</evidence>
<reference evidence="17 18" key="1">
    <citation type="journal article" date="2018" name="BMC Genomics">
        <title>Genomic comparison of Trypanosoma conorhini and Trypanosoma rangeli to Trypanosoma cruzi strains of high and low virulence.</title>
        <authorList>
            <person name="Bradwell K.R."/>
            <person name="Koparde V.N."/>
            <person name="Matveyev A.V."/>
            <person name="Serrano M.G."/>
            <person name="Alves J.M."/>
            <person name="Parikh H."/>
            <person name="Huang B."/>
            <person name="Lee V."/>
            <person name="Espinosa-Alvarez O."/>
            <person name="Ortiz P.A."/>
            <person name="Costa-Martins A.G."/>
            <person name="Teixeira M.M."/>
            <person name="Buck G.A."/>
        </authorList>
    </citation>
    <scope>NUCLEOTIDE SEQUENCE [LARGE SCALE GENOMIC DNA]</scope>
    <source>
        <strain evidence="17 18">AM80</strain>
    </source>
</reference>
<keyword evidence="9" id="KW-0130">Cell adhesion</keyword>
<keyword evidence="12" id="KW-0865">Zymogen</keyword>
<protein>
    <recommendedName>
        <fullName evidence="16">Leishmanolysin-like peptidase</fullName>
        <ecNumber evidence="16">3.4.24.-</ecNumber>
    </recommendedName>
</protein>
<keyword evidence="7 16" id="KW-0378">Hydrolase</keyword>
<dbReference type="Pfam" id="PF01457">
    <property type="entry name" value="Peptidase_M8"/>
    <property type="match status" value="1"/>
</dbReference>
<evidence type="ECO:0000256" key="5">
    <source>
        <dbReference type="ARBA" id="ARBA00022723"/>
    </source>
</evidence>
<dbReference type="GO" id="GO:0046872">
    <property type="term" value="F:metal ion binding"/>
    <property type="evidence" value="ECO:0007669"/>
    <property type="project" value="UniProtKB-KW"/>
</dbReference>
<proteinExistence type="inferred from homology"/>
<dbReference type="Gene3D" id="3.90.132.10">
    <property type="entry name" value="Leishmanolysin , domain 2"/>
    <property type="match status" value="1"/>
</dbReference>
<dbReference type="InterPro" id="IPR001577">
    <property type="entry name" value="Peptidase_M8"/>
</dbReference>
<keyword evidence="4 16" id="KW-0645">Protease</keyword>
<dbReference type="OMA" id="MHSARAT"/>
<dbReference type="EC" id="3.4.24.-" evidence="16"/>
<comment type="caution">
    <text evidence="17">The sequence shown here is derived from an EMBL/GenBank/DDBJ whole genome shotgun (WGS) entry which is preliminary data.</text>
</comment>
<comment type="cofactor">
    <cofactor evidence="15 16">
        <name>Zn(2+)</name>
        <dbReference type="ChEBI" id="CHEBI:29105"/>
    </cofactor>
    <text evidence="15 16">Binds 1 zinc ion per subunit.</text>
</comment>